<dbReference type="PANTHER" id="PTHR43011:SF1">
    <property type="entry name" value="IRON-SULFUR CLUSTER ASSEMBLY 2 HOMOLOG, MITOCHONDRIAL"/>
    <property type="match status" value="1"/>
</dbReference>
<dbReference type="InterPro" id="IPR016092">
    <property type="entry name" value="ATAP"/>
</dbReference>
<dbReference type="GO" id="GO:0016226">
    <property type="term" value="P:iron-sulfur cluster assembly"/>
    <property type="evidence" value="ECO:0007669"/>
    <property type="project" value="InterPro"/>
</dbReference>
<organism evidence="2 3">
    <name type="scientific">Pannus brasiliensis CCIBt3594</name>
    <dbReference type="NCBI Taxonomy" id="1427578"/>
    <lineage>
        <taxon>Bacteria</taxon>
        <taxon>Bacillati</taxon>
        <taxon>Cyanobacteriota</taxon>
        <taxon>Cyanophyceae</taxon>
        <taxon>Oscillatoriophycideae</taxon>
        <taxon>Chroococcales</taxon>
        <taxon>Microcystaceae</taxon>
        <taxon>Pannus</taxon>
    </lineage>
</organism>
<dbReference type="EMBL" id="JBAFSM010000041">
    <property type="protein sequence ID" value="MEG3439121.1"/>
    <property type="molecule type" value="Genomic_DNA"/>
</dbReference>
<name>A0AAW9QVP2_9CHRO</name>
<sequence length="108" mass="12115">MIELTPPAAREIRRWQNSHRRDGSYLRLGIRSGGCSGLYYTLELTDTSWESDRTHESQGIRVLVDSCDEPRVRDLKLDYAEDLMGGGFRFSNPDAVNPCSCGLSFSVG</sequence>
<dbReference type="Proteomes" id="UP001328733">
    <property type="component" value="Unassembled WGS sequence"/>
</dbReference>
<protein>
    <submittedName>
        <fullName evidence="2">Iron-sulfur cluster assembly accessory protein</fullName>
    </submittedName>
</protein>
<dbReference type="RefSeq" id="WP_332866604.1">
    <property type="nucleotide sequence ID" value="NZ_JBAFSM010000041.1"/>
</dbReference>
<dbReference type="Gene3D" id="2.60.300.12">
    <property type="entry name" value="HesB-like domain"/>
    <property type="match status" value="1"/>
</dbReference>
<dbReference type="GO" id="GO:0051537">
    <property type="term" value="F:2 iron, 2 sulfur cluster binding"/>
    <property type="evidence" value="ECO:0007669"/>
    <property type="project" value="TreeGrafter"/>
</dbReference>
<evidence type="ECO:0000259" key="1">
    <source>
        <dbReference type="Pfam" id="PF01521"/>
    </source>
</evidence>
<evidence type="ECO:0000313" key="2">
    <source>
        <dbReference type="EMBL" id="MEG3439121.1"/>
    </source>
</evidence>
<evidence type="ECO:0000313" key="3">
    <source>
        <dbReference type="Proteomes" id="UP001328733"/>
    </source>
</evidence>
<proteinExistence type="predicted"/>
<dbReference type="InterPro" id="IPR000361">
    <property type="entry name" value="ATAP_core_dom"/>
</dbReference>
<dbReference type="InterPro" id="IPR035903">
    <property type="entry name" value="HesB-like_dom_sf"/>
</dbReference>
<dbReference type="GO" id="GO:0051539">
    <property type="term" value="F:4 iron, 4 sulfur cluster binding"/>
    <property type="evidence" value="ECO:0007669"/>
    <property type="project" value="TreeGrafter"/>
</dbReference>
<reference evidence="2 3" key="1">
    <citation type="submission" date="2024-01" db="EMBL/GenBank/DDBJ databases">
        <title>Genomic insights into the taxonomy and metabolism of the cyanobacterium Pannus brasiliensis CCIBt3594.</title>
        <authorList>
            <person name="Machado M."/>
            <person name="Botero N.B."/>
            <person name="Andreote A.P.D."/>
            <person name="Feitosa A.M.T."/>
            <person name="Popin R."/>
            <person name="Sivonen K."/>
            <person name="Fiore M.F."/>
        </authorList>
    </citation>
    <scope>NUCLEOTIDE SEQUENCE [LARGE SCALE GENOMIC DNA]</scope>
    <source>
        <strain evidence="2 3">CCIBt3594</strain>
    </source>
</reference>
<dbReference type="NCBIfam" id="TIGR00049">
    <property type="entry name" value="iron-sulfur cluster assembly accessory protein"/>
    <property type="match status" value="1"/>
</dbReference>
<dbReference type="PANTHER" id="PTHR43011">
    <property type="entry name" value="IRON-SULFUR CLUSTER ASSEMBLY 2 HOMOLOG, MITOCHONDRIAL"/>
    <property type="match status" value="1"/>
</dbReference>
<comment type="caution">
    <text evidence="2">The sequence shown here is derived from an EMBL/GenBank/DDBJ whole genome shotgun (WGS) entry which is preliminary data.</text>
</comment>
<accession>A0AAW9QVP2</accession>
<keyword evidence="3" id="KW-1185">Reference proteome</keyword>
<dbReference type="AlphaFoldDB" id="A0AAW9QVP2"/>
<feature type="domain" description="Core" evidence="1">
    <location>
        <begin position="2"/>
        <end position="102"/>
    </location>
</feature>
<dbReference type="SUPFAM" id="SSF89360">
    <property type="entry name" value="HesB-like domain"/>
    <property type="match status" value="1"/>
</dbReference>
<gene>
    <name evidence="2" type="ORF">V0288_18490</name>
</gene>
<dbReference type="Pfam" id="PF01521">
    <property type="entry name" value="Fe-S_biosyn"/>
    <property type="match status" value="1"/>
</dbReference>
<dbReference type="GO" id="GO:0005506">
    <property type="term" value="F:iron ion binding"/>
    <property type="evidence" value="ECO:0007669"/>
    <property type="project" value="TreeGrafter"/>
</dbReference>